<feature type="region of interest" description="Disordered" evidence="1">
    <location>
        <begin position="57"/>
        <end position="79"/>
    </location>
</feature>
<dbReference type="Proteomes" id="UP001292094">
    <property type="component" value="Unassembled WGS sequence"/>
</dbReference>
<organism evidence="2 3">
    <name type="scientific">Petrolisthes manimaculis</name>
    <dbReference type="NCBI Taxonomy" id="1843537"/>
    <lineage>
        <taxon>Eukaryota</taxon>
        <taxon>Metazoa</taxon>
        <taxon>Ecdysozoa</taxon>
        <taxon>Arthropoda</taxon>
        <taxon>Crustacea</taxon>
        <taxon>Multicrustacea</taxon>
        <taxon>Malacostraca</taxon>
        <taxon>Eumalacostraca</taxon>
        <taxon>Eucarida</taxon>
        <taxon>Decapoda</taxon>
        <taxon>Pleocyemata</taxon>
        <taxon>Anomura</taxon>
        <taxon>Galatheoidea</taxon>
        <taxon>Porcellanidae</taxon>
        <taxon>Petrolisthes</taxon>
    </lineage>
</organism>
<evidence type="ECO:0000313" key="2">
    <source>
        <dbReference type="EMBL" id="KAK4289894.1"/>
    </source>
</evidence>
<reference evidence="2" key="1">
    <citation type="submission" date="2023-11" db="EMBL/GenBank/DDBJ databases">
        <title>Genome assemblies of two species of porcelain crab, Petrolisthes cinctipes and Petrolisthes manimaculis (Anomura: Porcellanidae).</title>
        <authorList>
            <person name="Angst P."/>
        </authorList>
    </citation>
    <scope>NUCLEOTIDE SEQUENCE</scope>
    <source>
        <strain evidence="2">PB745_02</strain>
        <tissue evidence="2">Gill</tissue>
    </source>
</reference>
<evidence type="ECO:0000256" key="1">
    <source>
        <dbReference type="SAM" id="MobiDB-lite"/>
    </source>
</evidence>
<proteinExistence type="predicted"/>
<comment type="caution">
    <text evidence="2">The sequence shown here is derived from an EMBL/GenBank/DDBJ whole genome shotgun (WGS) entry which is preliminary data.</text>
</comment>
<evidence type="ECO:0000313" key="3">
    <source>
        <dbReference type="Proteomes" id="UP001292094"/>
    </source>
</evidence>
<dbReference type="AlphaFoldDB" id="A0AAE1TNL4"/>
<accession>A0AAE1TNL4</accession>
<sequence>MWLKVDSGVVCEARVGSHGLPRGVPGECIWSLIFHRGTHDAAVKQSEGPGSLSLTVRRQLWPQEEGGDSSRRKRAGDVHNPALTHNISITTNLVTQLPTLAPASLTGAALSTTTTPYLVTLFS</sequence>
<gene>
    <name evidence="2" type="ORF">Pmani_037165</name>
</gene>
<keyword evidence="3" id="KW-1185">Reference proteome</keyword>
<dbReference type="EMBL" id="JAWZYT010005676">
    <property type="protein sequence ID" value="KAK4289894.1"/>
    <property type="molecule type" value="Genomic_DNA"/>
</dbReference>
<protein>
    <submittedName>
        <fullName evidence="2">Uncharacterized protein</fullName>
    </submittedName>
</protein>
<name>A0AAE1TNL4_9EUCA</name>